<organism evidence="3 4">
    <name type="scientific">Halorientalis regularis</name>
    <dbReference type="NCBI Taxonomy" id="660518"/>
    <lineage>
        <taxon>Archaea</taxon>
        <taxon>Methanobacteriati</taxon>
        <taxon>Methanobacteriota</taxon>
        <taxon>Stenosarchaea group</taxon>
        <taxon>Halobacteria</taxon>
        <taxon>Halobacteriales</taxon>
        <taxon>Haloarculaceae</taxon>
        <taxon>Halorientalis</taxon>
    </lineage>
</organism>
<sequence>MQVSVQGVSAGRPTMSTQSTSTFDGVADWTARKDAGRKLLAPVRCLAFWSAVVLPFVLVPMMVSGLAGESLPLFAALVVANLAGAVLGRNYNRD</sequence>
<feature type="transmembrane region" description="Helical" evidence="2">
    <location>
        <begin position="46"/>
        <end position="67"/>
    </location>
</feature>
<feature type="region of interest" description="Disordered" evidence="1">
    <location>
        <begin position="1"/>
        <end position="21"/>
    </location>
</feature>
<keyword evidence="4" id="KW-1185">Reference proteome</keyword>
<proteinExistence type="predicted"/>
<feature type="transmembrane region" description="Helical" evidence="2">
    <location>
        <begin position="73"/>
        <end position="91"/>
    </location>
</feature>
<name>A0A1G7H3V3_9EURY</name>
<dbReference type="AlphaFoldDB" id="A0A1G7H3V3"/>
<dbReference type="Pfam" id="PF26071">
    <property type="entry name" value="DUF8028"/>
    <property type="match status" value="1"/>
</dbReference>
<reference evidence="4" key="1">
    <citation type="submission" date="2016-10" db="EMBL/GenBank/DDBJ databases">
        <authorList>
            <person name="Varghese N."/>
            <person name="Submissions S."/>
        </authorList>
    </citation>
    <scope>NUCLEOTIDE SEQUENCE [LARGE SCALE GENOMIC DNA]</scope>
    <source>
        <strain evidence="4">IBRC-M 10760</strain>
    </source>
</reference>
<protein>
    <submittedName>
        <fullName evidence="3">Uncharacterized protein</fullName>
    </submittedName>
</protein>
<accession>A0A1G7H3V3</accession>
<dbReference type="InterPro" id="IPR058341">
    <property type="entry name" value="DUF8028"/>
</dbReference>
<evidence type="ECO:0000313" key="4">
    <source>
        <dbReference type="Proteomes" id="UP000199076"/>
    </source>
</evidence>
<evidence type="ECO:0000256" key="1">
    <source>
        <dbReference type="SAM" id="MobiDB-lite"/>
    </source>
</evidence>
<keyword evidence="2" id="KW-0472">Membrane</keyword>
<dbReference type="Proteomes" id="UP000199076">
    <property type="component" value="Unassembled WGS sequence"/>
</dbReference>
<keyword evidence="2" id="KW-0812">Transmembrane</keyword>
<dbReference type="EMBL" id="FNBK01000002">
    <property type="protein sequence ID" value="SDE95086.1"/>
    <property type="molecule type" value="Genomic_DNA"/>
</dbReference>
<dbReference type="STRING" id="660518.SAMN05216218_102319"/>
<evidence type="ECO:0000256" key="2">
    <source>
        <dbReference type="SAM" id="Phobius"/>
    </source>
</evidence>
<gene>
    <name evidence="3" type="ORF">SAMN05216218_102319</name>
</gene>
<keyword evidence="2" id="KW-1133">Transmembrane helix</keyword>
<evidence type="ECO:0000313" key="3">
    <source>
        <dbReference type="EMBL" id="SDE95086.1"/>
    </source>
</evidence>